<feature type="domain" description="ABC transporter" evidence="10">
    <location>
        <begin position="744"/>
        <end position="985"/>
    </location>
</feature>
<feature type="transmembrane region" description="Helical" evidence="9">
    <location>
        <begin position="542"/>
        <end position="567"/>
    </location>
</feature>
<evidence type="ECO:0000256" key="7">
    <source>
        <dbReference type="ARBA" id="ARBA00022989"/>
    </source>
</evidence>
<comment type="similarity">
    <text evidence="2">Belongs to the ABC transporter superfamily. ABCG family. PDR (TC 3.A.1.205) subfamily.</text>
</comment>
<dbReference type="SUPFAM" id="SSF52540">
    <property type="entry name" value="P-loop containing nucleoside triphosphate hydrolases"/>
    <property type="match status" value="2"/>
</dbReference>
<keyword evidence="4 9" id="KW-0812">Transmembrane</keyword>
<feature type="transmembrane region" description="Helical" evidence="9">
    <location>
        <begin position="1322"/>
        <end position="1344"/>
    </location>
</feature>
<dbReference type="PANTHER" id="PTHR19241">
    <property type="entry name" value="ATP-BINDING CASSETTE TRANSPORTER"/>
    <property type="match status" value="1"/>
</dbReference>
<dbReference type="EMBL" id="VJMJ01000232">
    <property type="protein sequence ID" value="KAF0725863.1"/>
    <property type="molecule type" value="Genomic_DNA"/>
</dbReference>
<evidence type="ECO:0000256" key="8">
    <source>
        <dbReference type="ARBA" id="ARBA00023136"/>
    </source>
</evidence>
<keyword evidence="6" id="KW-0067">ATP-binding</keyword>
<dbReference type="PROSITE" id="PS50893">
    <property type="entry name" value="ABC_TRANSPORTER_2"/>
    <property type="match status" value="2"/>
</dbReference>
<evidence type="ECO:0000256" key="6">
    <source>
        <dbReference type="ARBA" id="ARBA00022840"/>
    </source>
</evidence>
<protein>
    <recommendedName>
        <fullName evidence="10">ABC transporter domain-containing protein</fullName>
    </recommendedName>
</protein>
<dbReference type="FunFam" id="3.40.50.300:FF:000289">
    <property type="entry name" value="ABC transporter G family member 31"/>
    <property type="match status" value="1"/>
</dbReference>
<dbReference type="InterPro" id="IPR027417">
    <property type="entry name" value="P-loop_NTPase"/>
</dbReference>
<dbReference type="SMART" id="SM00382">
    <property type="entry name" value="AAA"/>
    <property type="match status" value="2"/>
</dbReference>
<evidence type="ECO:0000256" key="2">
    <source>
        <dbReference type="ARBA" id="ARBA00006012"/>
    </source>
</evidence>
<name>A0A6G0WES2_9STRA</name>
<feature type="domain" description="ABC transporter" evidence="10">
    <location>
        <begin position="39"/>
        <end position="338"/>
    </location>
</feature>
<keyword evidence="7 9" id="KW-1133">Transmembrane helix</keyword>
<dbReference type="InterPro" id="IPR034003">
    <property type="entry name" value="ABCG_PDR_2"/>
</dbReference>
<feature type="transmembrane region" description="Helical" evidence="9">
    <location>
        <begin position="665"/>
        <end position="688"/>
    </location>
</feature>
<feature type="transmembrane region" description="Helical" evidence="9">
    <location>
        <begin position="1192"/>
        <end position="1215"/>
    </location>
</feature>
<evidence type="ECO:0000256" key="4">
    <source>
        <dbReference type="ARBA" id="ARBA00022692"/>
    </source>
</evidence>
<evidence type="ECO:0000256" key="5">
    <source>
        <dbReference type="ARBA" id="ARBA00022741"/>
    </source>
</evidence>
<dbReference type="InterPro" id="IPR003593">
    <property type="entry name" value="AAA+_ATPase"/>
</dbReference>
<comment type="subcellular location">
    <subcellularLocation>
        <location evidence="1">Membrane</location>
        <topology evidence="1">Multi-pass membrane protein</topology>
    </subcellularLocation>
</comment>
<dbReference type="GO" id="GO:0016020">
    <property type="term" value="C:membrane"/>
    <property type="evidence" value="ECO:0007669"/>
    <property type="project" value="UniProtKB-SubCell"/>
</dbReference>
<feature type="transmembrane region" description="Helical" evidence="9">
    <location>
        <begin position="1153"/>
        <end position="1180"/>
    </location>
</feature>
<feature type="transmembrane region" description="Helical" evidence="9">
    <location>
        <begin position="510"/>
        <end position="536"/>
    </location>
</feature>
<evidence type="ECO:0000256" key="9">
    <source>
        <dbReference type="SAM" id="Phobius"/>
    </source>
</evidence>
<feature type="transmembrane region" description="Helical" evidence="9">
    <location>
        <begin position="1222"/>
        <end position="1240"/>
    </location>
</feature>
<feature type="transmembrane region" description="Helical" evidence="9">
    <location>
        <begin position="579"/>
        <end position="597"/>
    </location>
</feature>
<dbReference type="CDD" id="cd03232">
    <property type="entry name" value="ABCG_PDR_domain2"/>
    <property type="match status" value="1"/>
</dbReference>
<evidence type="ECO:0000256" key="3">
    <source>
        <dbReference type="ARBA" id="ARBA00022448"/>
    </source>
</evidence>
<dbReference type="VEuPathDB" id="FungiDB:AeMF1_004385"/>
<comment type="caution">
    <text evidence="11">The sequence shown here is derived from an EMBL/GenBank/DDBJ whole genome shotgun (WGS) entry which is preliminary data.</text>
</comment>
<dbReference type="Pfam" id="PF00005">
    <property type="entry name" value="ABC_tran"/>
    <property type="match status" value="2"/>
</dbReference>
<keyword evidence="12" id="KW-1185">Reference proteome</keyword>
<feature type="transmembrane region" description="Helical" evidence="9">
    <location>
        <begin position="1081"/>
        <end position="1101"/>
    </location>
</feature>
<accession>A0A6G0WES2</accession>
<keyword evidence="3" id="KW-0813">Transport</keyword>
<evidence type="ECO:0000256" key="1">
    <source>
        <dbReference type="ARBA" id="ARBA00004141"/>
    </source>
</evidence>
<dbReference type="Pfam" id="PF01061">
    <property type="entry name" value="ABC2_membrane"/>
    <property type="match status" value="2"/>
</dbReference>
<keyword evidence="5" id="KW-0547">Nucleotide-binding</keyword>
<evidence type="ECO:0000313" key="11">
    <source>
        <dbReference type="EMBL" id="KAF0725863.1"/>
    </source>
</evidence>
<evidence type="ECO:0000259" key="10">
    <source>
        <dbReference type="PROSITE" id="PS50893"/>
    </source>
</evidence>
<dbReference type="InterPro" id="IPR043926">
    <property type="entry name" value="ABCG_dom"/>
</dbReference>
<proteinExistence type="inferred from homology"/>
<organism evidence="11 12">
    <name type="scientific">Aphanomyces euteiches</name>
    <dbReference type="NCBI Taxonomy" id="100861"/>
    <lineage>
        <taxon>Eukaryota</taxon>
        <taxon>Sar</taxon>
        <taxon>Stramenopiles</taxon>
        <taxon>Oomycota</taxon>
        <taxon>Saprolegniomycetes</taxon>
        <taxon>Saprolegniales</taxon>
        <taxon>Verrucalvaceae</taxon>
        <taxon>Aphanomyces</taxon>
    </lineage>
</organism>
<dbReference type="Proteomes" id="UP000481153">
    <property type="component" value="Unassembled WGS sequence"/>
</dbReference>
<dbReference type="InterPro" id="IPR013525">
    <property type="entry name" value="ABC2_TM"/>
</dbReference>
<feature type="transmembrane region" description="Helical" evidence="9">
    <location>
        <begin position="470"/>
        <end position="489"/>
    </location>
</feature>
<dbReference type="Gene3D" id="3.40.50.300">
    <property type="entry name" value="P-loop containing nucleotide triphosphate hydrolases"/>
    <property type="match status" value="2"/>
</dbReference>
<dbReference type="Pfam" id="PF19055">
    <property type="entry name" value="ABC2_membrane_7"/>
    <property type="match status" value="1"/>
</dbReference>
<gene>
    <name evidence="11" type="ORF">Ae201684_015825</name>
</gene>
<reference evidence="11 12" key="1">
    <citation type="submission" date="2019-07" db="EMBL/GenBank/DDBJ databases">
        <title>Genomics analysis of Aphanomyces spp. identifies a new class of oomycete effector associated with host adaptation.</title>
        <authorList>
            <person name="Gaulin E."/>
        </authorList>
    </citation>
    <scope>NUCLEOTIDE SEQUENCE [LARGE SCALE GENOMIC DNA]</scope>
    <source>
        <strain evidence="11 12">ATCC 201684</strain>
    </source>
</reference>
<dbReference type="GO" id="GO:0016887">
    <property type="term" value="F:ATP hydrolysis activity"/>
    <property type="evidence" value="ECO:0007669"/>
    <property type="project" value="InterPro"/>
</dbReference>
<keyword evidence="8 9" id="KW-0472">Membrane</keyword>
<dbReference type="FunFam" id="3.40.50.300:FF:000528">
    <property type="entry name" value="ABC transporter G family member 31"/>
    <property type="match status" value="1"/>
</dbReference>
<sequence>MSAVISADDFLANGSDKLHDMLATHLEAAMGKAMPQVEIRFKDLSIAADVVVATKDGANELPTLANEAKKFCMSLAQSKNTFHKDILHPVSGVFKPATMTLLLGQPGSGKSSLMKMLAGRFPADRNVTINGSVTYNGVKSSEVKKKIPQLVSYISQRDYHFPQLTVRETMEFAHECCGGVVPQRVLDALASGTPEESARAKEIIEALYQVYPDIIVRQMGLTNCKDTIVGDAMTRGVSGGERKRVTIGEMEFGMKQVSLMDEISTGLDSAATFDIVKSQQSMAKSLKKTTVIALLQPSPEVFELFDNVMVMNEGYVMYHGPRAEVLEYFESFGFNCPPNRDVADFLLDLGTPQQHQYVATGNSSVPRYPSDFAALFEESSIYRNMMDHVDGPAHPLLLQDANKHMKETPQFQNDFKTSTMQLVRRQTKLLLRNTALVKTRAIMVVFMGLLYSTTFFQANPNVAQVRYGMIFQSILFLALGQVALLPSYFDAREIFYKQRSANFYRTLSFVLAQTISQIPFSAAEAVVFGSIIYWISGFVANAGAFFVYELILLMTNILFATWFFFIAVISPNLHVAKPLCLLSDFMFVLFAGFIIQINDIPDYLVWILWINPFSWALKALAVNQYLRPEFNVCSYDGVEYCATNGGKTMDIVQLELFRMPTSKAWIWYCVLYLIFLYFVIVAMALGTLEYIRYDNNHGNALSDEQRKDTEENYGVYVKMPPTPVASQGSDSVIVPVESFVPVTLAFKDLHYFVPNPIKGEPDLELLKGVSGYALPGTVTALMGSSGAGKTTLMDVIAGRKTGGKIVGDILLNGYKATDLAIRRCTGYCEQMDIHCESATFREALVFSSMLRQSSDIPTATKLAHAEECIRVLEMQNIADSIIRGSSVEQMKRLTIGVELAAAPSVLFLDEPTSGLDARSAKIIMTGIRKIASTGRTVVCTIHQPSKEVFEMFDSLLLLKRGGETVFFGDLGVNSSLLMDYFMRIPGTPEMAPGYNPATWMLEVIGAGVETKVTNTTDYVEVFQHSEEYKQLQAGLAIHTLPRADIPEMNYTSKRASSNYVQFTYLLQQFIRMYWRTPSYNYTRVLLSTFLAILLGITYLSVDYTTYSGVNGGVGMIFMTTFFVGFIAFNSILPLAAEEQASYYRERASQTYNALWYFVGSTLVEIPYAFASTFIFTIIFYPFVGFEGNVGDFFIYGTELTLFVLMNVYFGMLIVYATPRLDVAASMGVLFYSVFFLFMGFNPPLSQIPRGYRWLSTIMPPKYSLSVLVAQVFSKCENGHGMGCKPISNLPPSILADLGKTNVTVKEFTEFLFNMKYDNTANYTVVVIGLIVLFRLLGLLCLRYINHQKR</sequence>
<feature type="transmembrane region" description="Helical" evidence="9">
    <location>
        <begin position="1113"/>
        <end position="1132"/>
    </location>
</feature>
<evidence type="ECO:0000313" key="12">
    <source>
        <dbReference type="Proteomes" id="UP000481153"/>
    </source>
</evidence>
<dbReference type="GO" id="GO:0005524">
    <property type="term" value="F:ATP binding"/>
    <property type="evidence" value="ECO:0007669"/>
    <property type="project" value="UniProtKB-KW"/>
</dbReference>
<dbReference type="GO" id="GO:0140359">
    <property type="term" value="F:ABC-type transporter activity"/>
    <property type="evidence" value="ECO:0007669"/>
    <property type="project" value="InterPro"/>
</dbReference>
<dbReference type="InterPro" id="IPR003439">
    <property type="entry name" value="ABC_transporter-like_ATP-bd"/>
</dbReference>